<evidence type="ECO:0000256" key="2">
    <source>
        <dbReference type="ARBA" id="ARBA00047899"/>
    </source>
</evidence>
<comment type="catalytic activity">
    <reaction evidence="2">
        <text>L-threonyl-[protein] + ATP = O-phospho-L-threonyl-[protein] + ADP + H(+)</text>
        <dbReference type="Rhea" id="RHEA:46608"/>
        <dbReference type="Rhea" id="RHEA-COMP:11060"/>
        <dbReference type="Rhea" id="RHEA-COMP:11605"/>
        <dbReference type="ChEBI" id="CHEBI:15378"/>
        <dbReference type="ChEBI" id="CHEBI:30013"/>
        <dbReference type="ChEBI" id="CHEBI:30616"/>
        <dbReference type="ChEBI" id="CHEBI:61977"/>
        <dbReference type="ChEBI" id="CHEBI:456216"/>
        <dbReference type="EC" id="2.7.11.1"/>
    </reaction>
</comment>
<dbReference type="GO" id="GO:0004674">
    <property type="term" value="F:protein serine/threonine kinase activity"/>
    <property type="evidence" value="ECO:0007669"/>
    <property type="project" value="UniProtKB-EC"/>
</dbReference>
<dbReference type="InterPro" id="IPR011009">
    <property type="entry name" value="Kinase-like_dom_sf"/>
</dbReference>
<evidence type="ECO:0000313" key="5">
    <source>
        <dbReference type="Proteomes" id="UP000188268"/>
    </source>
</evidence>
<organism evidence="4 5">
    <name type="scientific">Corchorus capsularis</name>
    <name type="common">Jute</name>
    <dbReference type="NCBI Taxonomy" id="210143"/>
    <lineage>
        <taxon>Eukaryota</taxon>
        <taxon>Viridiplantae</taxon>
        <taxon>Streptophyta</taxon>
        <taxon>Embryophyta</taxon>
        <taxon>Tracheophyta</taxon>
        <taxon>Spermatophyta</taxon>
        <taxon>Magnoliopsida</taxon>
        <taxon>eudicotyledons</taxon>
        <taxon>Gunneridae</taxon>
        <taxon>Pentapetalae</taxon>
        <taxon>rosids</taxon>
        <taxon>malvids</taxon>
        <taxon>Malvales</taxon>
        <taxon>Malvaceae</taxon>
        <taxon>Grewioideae</taxon>
        <taxon>Apeibeae</taxon>
        <taxon>Corchorus</taxon>
    </lineage>
</organism>
<dbReference type="Proteomes" id="UP000188268">
    <property type="component" value="Unassembled WGS sequence"/>
</dbReference>
<dbReference type="PANTHER" id="PTHR22988:SF76">
    <property type="entry name" value="CHROMOSOME UNDETERMINED SCAFFOLD_135, WHOLE GENOME SHOTGUN SEQUENCE"/>
    <property type="match status" value="1"/>
</dbReference>
<name>A0A1R3JQA5_COCAP</name>
<evidence type="ECO:0000256" key="3">
    <source>
        <dbReference type="ARBA" id="ARBA00048679"/>
    </source>
</evidence>
<comment type="caution">
    <text evidence="4">The sequence shown here is derived from an EMBL/GenBank/DDBJ whole genome shotgun (WGS) entry which is preliminary data.</text>
</comment>
<comment type="catalytic activity">
    <reaction evidence="3">
        <text>L-seryl-[protein] + ATP = O-phospho-L-seryl-[protein] + ADP + H(+)</text>
        <dbReference type="Rhea" id="RHEA:17989"/>
        <dbReference type="Rhea" id="RHEA-COMP:9863"/>
        <dbReference type="Rhea" id="RHEA-COMP:11604"/>
        <dbReference type="ChEBI" id="CHEBI:15378"/>
        <dbReference type="ChEBI" id="CHEBI:29999"/>
        <dbReference type="ChEBI" id="CHEBI:30616"/>
        <dbReference type="ChEBI" id="CHEBI:83421"/>
        <dbReference type="ChEBI" id="CHEBI:456216"/>
        <dbReference type="EC" id="2.7.11.1"/>
    </reaction>
</comment>
<keyword evidence="1" id="KW-0597">Phosphoprotein</keyword>
<protein>
    <recommendedName>
        <fullName evidence="6">Protein kinase domain-containing protein</fullName>
    </recommendedName>
</protein>
<dbReference type="Gene3D" id="1.10.510.10">
    <property type="entry name" value="Transferase(Phosphotransferase) domain 1"/>
    <property type="match status" value="1"/>
</dbReference>
<dbReference type="EMBL" id="AWWV01007300">
    <property type="protein sequence ID" value="OMO97026.1"/>
    <property type="molecule type" value="Genomic_DNA"/>
</dbReference>
<proteinExistence type="predicted"/>
<reference evidence="4 5" key="1">
    <citation type="submission" date="2013-09" db="EMBL/GenBank/DDBJ databases">
        <title>Corchorus capsularis genome sequencing.</title>
        <authorList>
            <person name="Alam M."/>
            <person name="Haque M.S."/>
            <person name="Islam M.S."/>
            <person name="Emdad E.M."/>
            <person name="Islam M.M."/>
            <person name="Ahmed B."/>
            <person name="Halim A."/>
            <person name="Hossen Q.M.M."/>
            <person name="Hossain M.Z."/>
            <person name="Ahmed R."/>
            <person name="Khan M.M."/>
            <person name="Islam R."/>
            <person name="Rashid M.M."/>
            <person name="Khan S.A."/>
            <person name="Rahman M.S."/>
            <person name="Alam M."/>
        </authorList>
    </citation>
    <scope>NUCLEOTIDE SEQUENCE [LARGE SCALE GENOMIC DNA]</scope>
    <source>
        <strain evidence="5">cv. CVL-1</strain>
        <tissue evidence="4">Whole seedling</tissue>
    </source>
</reference>
<evidence type="ECO:0008006" key="6">
    <source>
        <dbReference type="Google" id="ProtNLM"/>
    </source>
</evidence>
<evidence type="ECO:0000256" key="1">
    <source>
        <dbReference type="ARBA" id="ARBA00022553"/>
    </source>
</evidence>
<dbReference type="PANTHER" id="PTHR22988">
    <property type="entry name" value="MYOTONIC DYSTROPHY S/T KINASE-RELATED"/>
    <property type="match status" value="1"/>
</dbReference>
<gene>
    <name evidence="4" type="ORF">CCACVL1_04702</name>
</gene>
<sequence>MECDWWSLGAIMYEMLVGYPPFYSDDPMSTCRKSENPSRTTSKTGPWRKMLSSKDINFVGYTYKNFEIVNDYQMLGIGILPSPLCMYFTCRKKMLGSLGYEEQDAKTFASWVLQRSFSMA</sequence>
<dbReference type="InterPro" id="IPR050839">
    <property type="entry name" value="Rho-assoc_Ser/Thr_Kinase"/>
</dbReference>
<dbReference type="SUPFAM" id="SSF56112">
    <property type="entry name" value="Protein kinase-like (PK-like)"/>
    <property type="match status" value="1"/>
</dbReference>
<keyword evidence="5" id="KW-1185">Reference proteome</keyword>
<dbReference type="Gramene" id="OMO97026">
    <property type="protein sequence ID" value="OMO97026"/>
    <property type="gene ID" value="CCACVL1_04702"/>
</dbReference>
<dbReference type="OrthoDB" id="3638488at2759"/>
<dbReference type="STRING" id="210143.A0A1R3JQA5"/>
<accession>A0A1R3JQA5</accession>
<dbReference type="AlphaFoldDB" id="A0A1R3JQA5"/>
<evidence type="ECO:0000313" key="4">
    <source>
        <dbReference type="EMBL" id="OMO97026.1"/>
    </source>
</evidence>